<reference evidence="2" key="1">
    <citation type="submission" date="2022-10" db="EMBL/GenBank/DDBJ databases">
        <title>Vagococcus sp. isolated from poultry meat.</title>
        <authorList>
            <person name="Johansson P."/>
            <person name="Bjorkroth J."/>
        </authorList>
    </citation>
    <scope>NUCLEOTIDE SEQUENCE</scope>
    <source>
        <strain evidence="2">STAA11</strain>
    </source>
</reference>
<organism evidence="2 3">
    <name type="scientific">Vagococcus intermedius</name>
    <dbReference type="NCBI Taxonomy" id="2991418"/>
    <lineage>
        <taxon>Bacteria</taxon>
        <taxon>Bacillati</taxon>
        <taxon>Bacillota</taxon>
        <taxon>Bacilli</taxon>
        <taxon>Lactobacillales</taxon>
        <taxon>Enterococcaceae</taxon>
        <taxon>Vagococcus</taxon>
    </lineage>
</organism>
<feature type="coiled-coil region" evidence="1">
    <location>
        <begin position="1"/>
        <end position="56"/>
    </location>
</feature>
<dbReference type="AlphaFoldDB" id="A0AAF0CWE0"/>
<dbReference type="RefSeq" id="WP_275470013.1">
    <property type="nucleotide sequence ID" value="NZ_CP110232.1"/>
</dbReference>
<accession>A0AAF0CWE0</accession>
<proteinExistence type="predicted"/>
<dbReference type="KEGG" id="vie:OL234_04775"/>
<protein>
    <submittedName>
        <fullName evidence="2">Uncharacterized protein</fullName>
    </submittedName>
</protein>
<evidence type="ECO:0000313" key="3">
    <source>
        <dbReference type="Proteomes" id="UP001179647"/>
    </source>
</evidence>
<keyword evidence="1" id="KW-0175">Coiled coil</keyword>
<name>A0AAF0CWE0_9ENTE</name>
<gene>
    <name evidence="2" type="ORF">OL234_04775</name>
</gene>
<dbReference type="Proteomes" id="UP001179647">
    <property type="component" value="Chromosome"/>
</dbReference>
<evidence type="ECO:0000313" key="2">
    <source>
        <dbReference type="EMBL" id="WEG74214.1"/>
    </source>
</evidence>
<sequence length="59" mass="6720">MNEEEQDLEVIKKDVADMLASLEAGVPQVSESEKPLEAYYQEAENLKNKVATLFDKIYD</sequence>
<dbReference type="EMBL" id="CP110232">
    <property type="protein sequence ID" value="WEG74214.1"/>
    <property type="molecule type" value="Genomic_DNA"/>
</dbReference>
<evidence type="ECO:0000256" key="1">
    <source>
        <dbReference type="SAM" id="Coils"/>
    </source>
</evidence>
<keyword evidence="3" id="KW-1185">Reference proteome</keyword>